<dbReference type="WBParaSite" id="ECPE_0001844001-mRNA-1">
    <property type="protein sequence ID" value="ECPE_0001844001-mRNA-1"/>
    <property type="gene ID" value="ECPE_0001844001"/>
</dbReference>
<dbReference type="Proteomes" id="UP000272942">
    <property type="component" value="Unassembled WGS sequence"/>
</dbReference>
<name>A0A183BGQ5_9TREM</name>
<proteinExistence type="predicted"/>
<reference evidence="1 2" key="2">
    <citation type="submission" date="2018-11" db="EMBL/GenBank/DDBJ databases">
        <authorList>
            <consortium name="Pathogen Informatics"/>
        </authorList>
    </citation>
    <scope>NUCLEOTIDE SEQUENCE [LARGE SCALE GENOMIC DNA]</scope>
    <source>
        <strain evidence="1 2">Egypt</strain>
    </source>
</reference>
<dbReference type="OrthoDB" id="10252354at2759"/>
<accession>A0A183BGQ5</accession>
<organism evidence="3">
    <name type="scientific">Echinostoma caproni</name>
    <dbReference type="NCBI Taxonomy" id="27848"/>
    <lineage>
        <taxon>Eukaryota</taxon>
        <taxon>Metazoa</taxon>
        <taxon>Spiralia</taxon>
        <taxon>Lophotrochozoa</taxon>
        <taxon>Platyhelminthes</taxon>
        <taxon>Trematoda</taxon>
        <taxon>Digenea</taxon>
        <taxon>Plagiorchiida</taxon>
        <taxon>Echinostomata</taxon>
        <taxon>Echinostomatoidea</taxon>
        <taxon>Echinostomatidae</taxon>
        <taxon>Echinostoma</taxon>
    </lineage>
</organism>
<evidence type="ECO:0000313" key="2">
    <source>
        <dbReference type="Proteomes" id="UP000272942"/>
    </source>
</evidence>
<dbReference type="SUPFAM" id="SSF56112">
    <property type="entry name" value="Protein kinase-like (PK-like)"/>
    <property type="match status" value="1"/>
</dbReference>
<keyword evidence="2" id="KW-1185">Reference proteome</keyword>
<evidence type="ECO:0000313" key="3">
    <source>
        <dbReference type="WBParaSite" id="ECPE_0001844001-mRNA-1"/>
    </source>
</evidence>
<sequence>MDAGSLDILLPSVGRFPEPIIIQIAHAIVQGLLYLWQQLHIVHRQPLYGRGPPSGLLTIHLNIQ</sequence>
<gene>
    <name evidence="1" type="ORF">ECPE_LOCUS18390</name>
</gene>
<dbReference type="AlphaFoldDB" id="A0A183BGQ5"/>
<dbReference type="InterPro" id="IPR011009">
    <property type="entry name" value="Kinase-like_dom_sf"/>
</dbReference>
<protein>
    <submittedName>
        <fullName evidence="3">Protein kinase domain-containing protein</fullName>
    </submittedName>
</protein>
<evidence type="ECO:0000313" key="1">
    <source>
        <dbReference type="EMBL" id="VDP96255.1"/>
    </source>
</evidence>
<dbReference type="EMBL" id="UZAN01078072">
    <property type="protein sequence ID" value="VDP96255.1"/>
    <property type="molecule type" value="Genomic_DNA"/>
</dbReference>
<reference evidence="3" key="1">
    <citation type="submission" date="2016-06" db="UniProtKB">
        <authorList>
            <consortium name="WormBaseParasite"/>
        </authorList>
    </citation>
    <scope>IDENTIFICATION</scope>
</reference>